<feature type="domain" description="DUF1540" evidence="1">
    <location>
        <begin position="18"/>
        <end position="59"/>
    </location>
</feature>
<protein>
    <recommendedName>
        <fullName evidence="1">DUF1540 domain-containing protein</fullName>
    </recommendedName>
</protein>
<evidence type="ECO:0000313" key="3">
    <source>
        <dbReference type="Proteomes" id="UP000216024"/>
    </source>
</evidence>
<comment type="caution">
    <text evidence="2">The sequence shown here is derived from an EMBL/GenBank/DDBJ whole genome shotgun (WGS) entry which is preliminary data.</text>
</comment>
<keyword evidence="3" id="KW-1185">Reference proteome</keyword>
<dbReference type="AlphaFoldDB" id="A0A267MFH1"/>
<dbReference type="EMBL" id="NIBG01000019">
    <property type="protein sequence ID" value="PAB58142.1"/>
    <property type="molecule type" value="Genomic_DNA"/>
</dbReference>
<organism evidence="2 3">
    <name type="scientific">Anaeromicrobium sediminis</name>
    <dbReference type="NCBI Taxonomy" id="1478221"/>
    <lineage>
        <taxon>Bacteria</taxon>
        <taxon>Bacillati</taxon>
        <taxon>Bacillota</taxon>
        <taxon>Clostridia</taxon>
        <taxon>Peptostreptococcales</taxon>
        <taxon>Thermotaleaceae</taxon>
        <taxon>Anaeromicrobium</taxon>
    </lineage>
</organism>
<dbReference type="InterPro" id="IPR011437">
    <property type="entry name" value="DUF1540"/>
</dbReference>
<reference evidence="2 3" key="1">
    <citation type="submission" date="2017-06" db="EMBL/GenBank/DDBJ databases">
        <title>Draft genome sequence of anaerobic fermentative bacterium Anaeromicrobium sediminis DY2726D isolated from West Pacific Ocean sediments.</title>
        <authorList>
            <person name="Zeng X."/>
        </authorList>
    </citation>
    <scope>NUCLEOTIDE SEQUENCE [LARGE SCALE GENOMIC DNA]</scope>
    <source>
        <strain evidence="2 3">DY2726D</strain>
    </source>
</reference>
<dbReference type="OrthoDB" id="1684758at2"/>
<evidence type="ECO:0000259" key="1">
    <source>
        <dbReference type="Pfam" id="PF07561"/>
    </source>
</evidence>
<dbReference type="Proteomes" id="UP000216024">
    <property type="component" value="Unassembled WGS sequence"/>
</dbReference>
<dbReference type="Pfam" id="PF07561">
    <property type="entry name" value="DUF1540"/>
    <property type="match status" value="1"/>
</dbReference>
<gene>
    <name evidence="2" type="ORF">CCE28_16850</name>
</gene>
<evidence type="ECO:0000313" key="2">
    <source>
        <dbReference type="EMBL" id="PAB58142.1"/>
    </source>
</evidence>
<name>A0A267MFH1_9FIRM</name>
<proteinExistence type="predicted"/>
<accession>A0A267MFH1</accession>
<sequence>MNTIFKGGFIMHPHNMVVECHVSNCKHNYDNYCQAEKIEVITETGRMTNCSDDTYCSSFIPKDS</sequence>